<evidence type="ECO:0000259" key="4">
    <source>
        <dbReference type="PROSITE" id="PS51123"/>
    </source>
</evidence>
<dbReference type="Proteomes" id="UP000187203">
    <property type="component" value="Unassembled WGS sequence"/>
</dbReference>
<evidence type="ECO:0000256" key="1">
    <source>
        <dbReference type="ARBA" id="ARBA00004442"/>
    </source>
</evidence>
<dbReference type="PRINTS" id="PR01021">
    <property type="entry name" value="OMPADOMAIN"/>
</dbReference>
<dbReference type="InterPro" id="IPR050330">
    <property type="entry name" value="Bact_OuterMem_StrucFunc"/>
</dbReference>
<comment type="subcellular location">
    <subcellularLocation>
        <location evidence="1">Cell outer membrane</location>
    </subcellularLocation>
</comment>
<dbReference type="InterPro" id="IPR006664">
    <property type="entry name" value="OMP_bac"/>
</dbReference>
<proteinExistence type="predicted"/>
<keyword evidence="2" id="KW-0472">Membrane</keyword>
<evidence type="ECO:0000256" key="3">
    <source>
        <dbReference type="ARBA" id="ARBA00023237"/>
    </source>
</evidence>
<reference evidence="6" key="1">
    <citation type="submission" date="2013-09" db="EMBL/GenBank/DDBJ databases">
        <title>Corchorus olitorius genome sequencing.</title>
        <authorList>
            <person name="Alam M."/>
            <person name="Haque M.S."/>
            <person name="Islam M.S."/>
            <person name="Emdad E.M."/>
            <person name="Islam M.M."/>
            <person name="Ahmed B."/>
            <person name="Halim A."/>
            <person name="Hossen Q.M.M."/>
            <person name="Hossain M.Z."/>
            <person name="Ahmed R."/>
            <person name="Khan M.M."/>
            <person name="Islam R."/>
            <person name="Rashid M.M."/>
            <person name="Khan S.A."/>
            <person name="Rahman M.S."/>
            <person name="Alam M."/>
            <person name="Yahiya A.S."/>
            <person name="Khan M.S."/>
            <person name="Azam M.S."/>
            <person name="Haque T."/>
            <person name="Lashkar M.Z.H."/>
            <person name="Akhand A.I."/>
            <person name="Morshed G."/>
            <person name="Roy S."/>
            <person name="Uddin K.S."/>
            <person name="Rabeya T."/>
            <person name="Hossain A.S."/>
            <person name="Chowdhury A."/>
            <person name="Snigdha A.R."/>
            <person name="Mortoza M.S."/>
            <person name="Matin S.A."/>
            <person name="Hoque S.M.E."/>
            <person name="Islam M.K."/>
            <person name="Roy D.K."/>
            <person name="Haider R."/>
            <person name="Moosa M.M."/>
            <person name="Elias S.M."/>
            <person name="Hasan A.M."/>
            <person name="Jahan S."/>
            <person name="Shafiuddin M."/>
            <person name="Mahmood N."/>
            <person name="Shommy N.S."/>
        </authorList>
    </citation>
    <scope>NUCLEOTIDE SEQUENCE [LARGE SCALE GENOMIC DNA]</scope>
    <source>
        <strain evidence="6">cv. O-4</strain>
    </source>
</reference>
<dbReference type="PANTHER" id="PTHR30329:SF21">
    <property type="entry name" value="LIPOPROTEIN YIAD-RELATED"/>
    <property type="match status" value="1"/>
</dbReference>
<protein>
    <submittedName>
        <fullName evidence="5">Outer membrane protein, bacterial</fullName>
    </submittedName>
</protein>
<dbReference type="EMBL" id="AWUE01003545">
    <property type="protein sequence ID" value="OMP13688.1"/>
    <property type="molecule type" value="Genomic_DNA"/>
</dbReference>
<comment type="caution">
    <text evidence="5">The sequence shown here is derived from an EMBL/GenBank/DDBJ whole genome shotgun (WGS) entry which is preliminary data.</text>
</comment>
<evidence type="ECO:0000256" key="2">
    <source>
        <dbReference type="ARBA" id="ARBA00023136"/>
    </source>
</evidence>
<accession>A0A1R3L329</accession>
<keyword evidence="6" id="KW-1185">Reference proteome</keyword>
<dbReference type="PROSITE" id="PS51123">
    <property type="entry name" value="OMPA_2"/>
    <property type="match status" value="1"/>
</dbReference>
<dbReference type="PANTHER" id="PTHR30329">
    <property type="entry name" value="STATOR ELEMENT OF FLAGELLAR MOTOR COMPLEX"/>
    <property type="match status" value="1"/>
</dbReference>
<dbReference type="InterPro" id="IPR036737">
    <property type="entry name" value="OmpA-like_sf"/>
</dbReference>
<dbReference type="SUPFAM" id="SSF103088">
    <property type="entry name" value="OmpA-like"/>
    <property type="match status" value="1"/>
</dbReference>
<keyword evidence="3" id="KW-0998">Cell outer membrane</keyword>
<dbReference type="Pfam" id="PF07676">
    <property type="entry name" value="PD40"/>
    <property type="match status" value="1"/>
</dbReference>
<dbReference type="InterPro" id="IPR006665">
    <property type="entry name" value="OmpA-like"/>
</dbReference>
<evidence type="ECO:0000313" key="5">
    <source>
        <dbReference type="EMBL" id="OMP13688.1"/>
    </source>
</evidence>
<feature type="domain" description="OmpA-like" evidence="4">
    <location>
        <begin position="141"/>
        <end position="259"/>
    </location>
</feature>
<dbReference type="Pfam" id="PF00691">
    <property type="entry name" value="OmpA"/>
    <property type="match status" value="1"/>
</dbReference>
<sequence length="358" mass="40637">MPDSRRLDDDLFITRKNQFGEWQEPVSLGLTINSGEHDFAPFWRNPYLYFSSDRTGNADLYRSKRLDHSWQNWSAPEPLAGLNTAGFEAYFSIHPKDSTVYYVQALPDSVHSDLVTASLKNLFNKPDSPDSVLVTQQSLAKNQSITIRTSHLFFDYRSSELSSESQEVLLRLLQHIRQEKPSRIRILGYADAVGESEPNLLLSQKRAVRVKLFLMQEGKVNIPIELESLGSSKAQVNSSRPEADRQKDRRVEIILIQVTDHEKPARQCLTDSVRPLPAQFQTQPLPPDGNQSVQSCGHPAPPTSGISDDWAVSRPDPAACIVACVPRQAATQSPLRRRVEHYADFWNIRHRFARNSRH</sequence>
<gene>
    <name evidence="5" type="ORF">COLO4_01147</name>
</gene>
<dbReference type="InterPro" id="IPR011659">
    <property type="entry name" value="WD40"/>
</dbReference>
<dbReference type="Gene3D" id="3.30.1330.60">
    <property type="entry name" value="OmpA-like domain"/>
    <property type="match status" value="1"/>
</dbReference>
<dbReference type="GO" id="GO:0016020">
    <property type="term" value="C:membrane"/>
    <property type="evidence" value="ECO:0007669"/>
    <property type="project" value="InterPro"/>
</dbReference>
<dbReference type="CDD" id="cd07185">
    <property type="entry name" value="OmpA_C-like"/>
    <property type="match status" value="1"/>
</dbReference>
<organism evidence="5 6">
    <name type="scientific">Corchorus olitorius</name>
    <dbReference type="NCBI Taxonomy" id="93759"/>
    <lineage>
        <taxon>Eukaryota</taxon>
        <taxon>Viridiplantae</taxon>
        <taxon>Streptophyta</taxon>
        <taxon>Embryophyta</taxon>
        <taxon>Tracheophyta</taxon>
        <taxon>Spermatophyta</taxon>
        <taxon>Magnoliopsida</taxon>
        <taxon>eudicotyledons</taxon>
        <taxon>Gunneridae</taxon>
        <taxon>Pentapetalae</taxon>
        <taxon>rosids</taxon>
        <taxon>malvids</taxon>
        <taxon>Malvales</taxon>
        <taxon>Malvaceae</taxon>
        <taxon>Grewioideae</taxon>
        <taxon>Apeibeae</taxon>
        <taxon>Corchorus</taxon>
    </lineage>
</organism>
<name>A0A1R3L329_9ROSI</name>
<evidence type="ECO:0000313" key="6">
    <source>
        <dbReference type="Proteomes" id="UP000187203"/>
    </source>
</evidence>
<dbReference type="AlphaFoldDB" id="A0A1R3L329"/>